<evidence type="ECO:0000256" key="7">
    <source>
        <dbReference type="ARBA" id="ARBA00023049"/>
    </source>
</evidence>
<evidence type="ECO:0000313" key="12">
    <source>
        <dbReference type="Proteomes" id="UP000280507"/>
    </source>
</evidence>
<dbReference type="AlphaFoldDB" id="A0A3M8PZV2"/>
<keyword evidence="7" id="KW-0482">Metalloprotease</keyword>
<dbReference type="EMBL" id="RIZG01000009">
    <property type="protein sequence ID" value="RNF49082.1"/>
    <property type="molecule type" value="Genomic_DNA"/>
</dbReference>
<dbReference type="GO" id="GO:0004222">
    <property type="term" value="F:metalloendopeptidase activity"/>
    <property type="evidence" value="ECO:0007669"/>
    <property type="project" value="TreeGrafter"/>
</dbReference>
<sequence length="473" mass="52099">MIKTLPKKHILLIAAVSATLAGVLLVLPTDTTSNSEIISLEANLDIVEQPRLVIQTLQEPTALKQSQTGALPLAPDVNAPTLASTYDIPAPEALVKKTVAPEYKEQSIDIMPGDSLSKVLSSRGVSAQDIYKVSLADEKQGTLLKMRPGQTIRFTTDTTTGELTKLVLELNRLDSIAFDRQENQFQRKEFSLTPEVAQTYKEAEISNSLFVDGLRSGIDQALLIELANIFAWDIDFALDIRKGDSLSVLYEEKFLDGEKIGYGNIVAAQFINNGRTYKAIRYETDKGASYYTPDGLAMRKAFIRTPVDFTRISSKFNPNRLHPIFKTSRPHRGVDYAAASGTPVKAAGDGKISFAGKQNGYGNVVIIDHGRGYQTLYAHLKGFANGTHRGARVQQGKTIAYVGQTGWATGPHLHYEFRINGTHKDPVTVKLPNDAPMPKNDLENYLPYAKQIVTKLENYRSPAFAQKLASLKN</sequence>
<dbReference type="Pfam" id="PF01551">
    <property type="entry name" value="Peptidase_M23"/>
    <property type="match status" value="1"/>
</dbReference>
<evidence type="ECO:0000256" key="3">
    <source>
        <dbReference type="ARBA" id="ARBA00022670"/>
    </source>
</evidence>
<dbReference type="Gene3D" id="2.70.70.10">
    <property type="entry name" value="Glucose Permease (Domain IIA)"/>
    <property type="match status" value="1"/>
</dbReference>
<dbReference type="Gene3D" id="3.10.450.350">
    <property type="match status" value="2"/>
</dbReference>
<gene>
    <name evidence="11" type="ORF">EBI00_13705</name>
</gene>
<name>A0A3M8PZV2_9GAMM</name>
<feature type="domain" description="Opacity-associated protein A LysM-like" evidence="9">
    <location>
        <begin position="106"/>
        <end position="187"/>
    </location>
</feature>
<evidence type="ECO:0000259" key="10">
    <source>
        <dbReference type="Pfam" id="PF19425"/>
    </source>
</evidence>
<dbReference type="Pfam" id="PF04225">
    <property type="entry name" value="LysM_OapA"/>
    <property type="match status" value="1"/>
</dbReference>
<dbReference type="InterPro" id="IPR050570">
    <property type="entry name" value="Cell_wall_metabolism_enzyme"/>
</dbReference>
<keyword evidence="6" id="KW-0862">Zinc</keyword>
<dbReference type="GO" id="GO:0030313">
    <property type="term" value="C:cell envelope"/>
    <property type="evidence" value="ECO:0007669"/>
    <property type="project" value="UniProtKB-SubCell"/>
</dbReference>
<accession>A0A3M8PZV2</accession>
<evidence type="ECO:0000256" key="1">
    <source>
        <dbReference type="ARBA" id="ARBA00001947"/>
    </source>
</evidence>
<dbReference type="GO" id="GO:0046872">
    <property type="term" value="F:metal ion binding"/>
    <property type="evidence" value="ECO:0007669"/>
    <property type="project" value="UniProtKB-KW"/>
</dbReference>
<organism evidence="11 12">
    <name type="scientific">Marinomonas hwangdonensis</name>
    <dbReference type="NCBI Taxonomy" id="1053647"/>
    <lineage>
        <taxon>Bacteria</taxon>
        <taxon>Pseudomonadati</taxon>
        <taxon>Pseudomonadota</taxon>
        <taxon>Gammaproteobacteria</taxon>
        <taxon>Oceanospirillales</taxon>
        <taxon>Oceanospirillaceae</taxon>
        <taxon>Marinomonas</taxon>
    </lineage>
</organism>
<evidence type="ECO:0000256" key="6">
    <source>
        <dbReference type="ARBA" id="ARBA00022833"/>
    </source>
</evidence>
<dbReference type="SUPFAM" id="SSF51261">
    <property type="entry name" value="Duplicated hybrid motif"/>
    <property type="match status" value="1"/>
</dbReference>
<feature type="domain" description="Csd3-like second N-terminal" evidence="10">
    <location>
        <begin position="202"/>
        <end position="318"/>
    </location>
</feature>
<evidence type="ECO:0000259" key="9">
    <source>
        <dbReference type="Pfam" id="PF04225"/>
    </source>
</evidence>
<evidence type="ECO:0000256" key="4">
    <source>
        <dbReference type="ARBA" id="ARBA00022723"/>
    </source>
</evidence>
<dbReference type="Pfam" id="PF19425">
    <property type="entry name" value="Csd3_N2"/>
    <property type="match status" value="1"/>
</dbReference>
<dbReference type="PANTHER" id="PTHR21666:SF288">
    <property type="entry name" value="CELL DIVISION PROTEIN YTFB"/>
    <property type="match status" value="1"/>
</dbReference>
<dbReference type="OrthoDB" id="9805070at2"/>
<keyword evidence="5" id="KW-0378">Hydrolase</keyword>
<dbReference type="CDD" id="cd12797">
    <property type="entry name" value="M23_peptidase"/>
    <property type="match status" value="1"/>
</dbReference>
<dbReference type="InterPro" id="IPR016047">
    <property type="entry name" value="M23ase_b-sheet_dom"/>
</dbReference>
<comment type="caution">
    <text evidence="11">The sequence shown here is derived from an EMBL/GenBank/DDBJ whole genome shotgun (WGS) entry which is preliminary data.</text>
</comment>
<dbReference type="RefSeq" id="WP_123096515.1">
    <property type="nucleotide sequence ID" value="NZ_RIZG01000009.1"/>
</dbReference>
<evidence type="ECO:0000256" key="5">
    <source>
        <dbReference type="ARBA" id="ARBA00022801"/>
    </source>
</evidence>
<evidence type="ECO:0000259" key="8">
    <source>
        <dbReference type="Pfam" id="PF01551"/>
    </source>
</evidence>
<dbReference type="InterPro" id="IPR045834">
    <property type="entry name" value="Csd3_N2"/>
</dbReference>
<feature type="domain" description="M23ase beta-sheet core" evidence="8">
    <location>
        <begin position="330"/>
        <end position="426"/>
    </location>
</feature>
<evidence type="ECO:0000256" key="2">
    <source>
        <dbReference type="ARBA" id="ARBA00004196"/>
    </source>
</evidence>
<dbReference type="PANTHER" id="PTHR21666">
    <property type="entry name" value="PEPTIDASE-RELATED"/>
    <property type="match status" value="1"/>
</dbReference>
<protein>
    <submittedName>
        <fullName evidence="11">Peptidase M23</fullName>
    </submittedName>
</protein>
<dbReference type="GO" id="GO:0042834">
    <property type="term" value="F:peptidoglycan binding"/>
    <property type="evidence" value="ECO:0007669"/>
    <property type="project" value="InterPro"/>
</dbReference>
<comment type="cofactor">
    <cofactor evidence="1">
        <name>Zn(2+)</name>
        <dbReference type="ChEBI" id="CHEBI:29105"/>
    </cofactor>
</comment>
<dbReference type="InterPro" id="IPR011055">
    <property type="entry name" value="Dup_hybrid_motif"/>
</dbReference>
<dbReference type="InterPro" id="IPR007340">
    <property type="entry name" value="LysM_Opacity-associatedA"/>
</dbReference>
<keyword evidence="3" id="KW-0645">Protease</keyword>
<reference evidence="11 12" key="1">
    <citation type="journal article" date="2012" name="Int. J. Syst. Evol. Microbiol.">
        <title>Marinomonas hwangdonensis sp. nov., isolated from seawater.</title>
        <authorList>
            <person name="Jung Y.T."/>
            <person name="Oh T.K."/>
            <person name="Yoon J.H."/>
        </authorList>
    </citation>
    <scope>NUCLEOTIDE SEQUENCE [LARGE SCALE GENOMIC DNA]</scope>
    <source>
        <strain evidence="11 12">HDW-15</strain>
    </source>
</reference>
<proteinExistence type="predicted"/>
<dbReference type="FunFam" id="2.70.70.10:FF:000002">
    <property type="entry name" value="Murein DD-endopeptidase MepM"/>
    <property type="match status" value="1"/>
</dbReference>
<keyword evidence="4" id="KW-0479">Metal-binding</keyword>
<dbReference type="Proteomes" id="UP000280507">
    <property type="component" value="Unassembled WGS sequence"/>
</dbReference>
<dbReference type="GO" id="GO:0006508">
    <property type="term" value="P:proteolysis"/>
    <property type="evidence" value="ECO:0007669"/>
    <property type="project" value="UniProtKB-KW"/>
</dbReference>
<comment type="subcellular location">
    <subcellularLocation>
        <location evidence="2">Cell envelope</location>
    </subcellularLocation>
</comment>
<evidence type="ECO:0000313" key="11">
    <source>
        <dbReference type="EMBL" id="RNF49082.1"/>
    </source>
</evidence>
<keyword evidence="12" id="KW-1185">Reference proteome</keyword>